<dbReference type="Proteomes" id="UP000192674">
    <property type="component" value="Unassembled WGS sequence"/>
</dbReference>
<protein>
    <submittedName>
        <fullName evidence="1">Uncharacterized protein</fullName>
    </submittedName>
</protein>
<evidence type="ECO:0000313" key="2">
    <source>
        <dbReference type="Proteomes" id="UP000192674"/>
    </source>
</evidence>
<gene>
    <name evidence="1" type="ORF">SAMN05661093_02471</name>
</gene>
<dbReference type="AlphaFoldDB" id="A0A1W2CT92"/>
<name>A0A1W2CT92_KIBAR</name>
<keyword evidence="2" id="KW-1185">Reference proteome</keyword>
<accession>A0A1W2CT92</accession>
<reference evidence="1 2" key="1">
    <citation type="submission" date="2017-04" db="EMBL/GenBank/DDBJ databases">
        <authorList>
            <person name="Afonso C.L."/>
            <person name="Miller P.J."/>
            <person name="Scott M.A."/>
            <person name="Spackman E."/>
            <person name="Goraichik I."/>
            <person name="Dimitrov K.M."/>
            <person name="Suarez D.L."/>
            <person name="Swayne D.E."/>
        </authorList>
    </citation>
    <scope>NUCLEOTIDE SEQUENCE [LARGE SCALE GENOMIC DNA]</scope>
    <source>
        <strain evidence="1 2">DSM 43828</strain>
    </source>
</reference>
<proteinExistence type="predicted"/>
<organism evidence="1 2">
    <name type="scientific">Kibdelosporangium aridum</name>
    <dbReference type="NCBI Taxonomy" id="2030"/>
    <lineage>
        <taxon>Bacteria</taxon>
        <taxon>Bacillati</taxon>
        <taxon>Actinomycetota</taxon>
        <taxon>Actinomycetes</taxon>
        <taxon>Pseudonocardiales</taxon>
        <taxon>Pseudonocardiaceae</taxon>
        <taxon>Kibdelosporangium</taxon>
    </lineage>
</organism>
<evidence type="ECO:0000313" key="1">
    <source>
        <dbReference type="EMBL" id="SMC88433.1"/>
    </source>
</evidence>
<dbReference type="EMBL" id="FWXV01000002">
    <property type="protein sequence ID" value="SMC88433.1"/>
    <property type="molecule type" value="Genomic_DNA"/>
</dbReference>
<sequence length="84" mass="9459">MDDILFRALADRVGRYLDGVDRLSSAQPWEVGRELRRLSGAWRSLLGQHAPTGRKRRCVGCQSPRGSPAMCSVWRVACGWFVRA</sequence>